<accession>A0A8J2JUF2</accession>
<evidence type="ECO:0000313" key="2">
    <source>
        <dbReference type="EMBL" id="CAG7724656.1"/>
    </source>
</evidence>
<keyword evidence="1" id="KW-0472">Membrane</keyword>
<comment type="caution">
    <text evidence="2">The sequence shown here is derived from an EMBL/GenBank/DDBJ whole genome shotgun (WGS) entry which is preliminary data.</text>
</comment>
<protein>
    <submittedName>
        <fullName evidence="2">Uncharacterized protein</fullName>
    </submittedName>
</protein>
<keyword evidence="1" id="KW-1133">Transmembrane helix</keyword>
<gene>
    <name evidence="2" type="ORF">AFUS01_LOCUS13660</name>
</gene>
<organism evidence="2 3">
    <name type="scientific">Allacma fusca</name>
    <dbReference type="NCBI Taxonomy" id="39272"/>
    <lineage>
        <taxon>Eukaryota</taxon>
        <taxon>Metazoa</taxon>
        <taxon>Ecdysozoa</taxon>
        <taxon>Arthropoda</taxon>
        <taxon>Hexapoda</taxon>
        <taxon>Collembola</taxon>
        <taxon>Symphypleona</taxon>
        <taxon>Sminthuridae</taxon>
        <taxon>Allacma</taxon>
    </lineage>
</organism>
<evidence type="ECO:0000313" key="3">
    <source>
        <dbReference type="Proteomes" id="UP000708208"/>
    </source>
</evidence>
<proteinExistence type="predicted"/>
<dbReference type="EMBL" id="CAJVCH010112217">
    <property type="protein sequence ID" value="CAG7724656.1"/>
    <property type="molecule type" value="Genomic_DNA"/>
</dbReference>
<name>A0A8J2JUF2_9HEXA</name>
<dbReference type="AlphaFoldDB" id="A0A8J2JUF2"/>
<keyword evidence="1" id="KW-0812">Transmembrane</keyword>
<keyword evidence="3" id="KW-1185">Reference proteome</keyword>
<reference evidence="2" key="1">
    <citation type="submission" date="2021-06" db="EMBL/GenBank/DDBJ databases">
        <authorList>
            <person name="Hodson N. C."/>
            <person name="Mongue J. A."/>
            <person name="Jaron S. K."/>
        </authorList>
    </citation>
    <scope>NUCLEOTIDE SEQUENCE</scope>
</reference>
<sequence>MEKKYICCGTTVWTRVITSLNIIYFSLCRTSSSWYSYLESFIVETIVLQDERIENHRLNATNIVSLVANVVFIIMGIVLLVVSYQIG</sequence>
<feature type="transmembrane region" description="Helical" evidence="1">
    <location>
        <begin position="63"/>
        <end position="86"/>
    </location>
</feature>
<dbReference type="Proteomes" id="UP000708208">
    <property type="component" value="Unassembled WGS sequence"/>
</dbReference>
<evidence type="ECO:0000256" key="1">
    <source>
        <dbReference type="SAM" id="Phobius"/>
    </source>
</evidence>